<dbReference type="GO" id="GO:0070573">
    <property type="term" value="F:metallodipeptidase activity"/>
    <property type="evidence" value="ECO:0007669"/>
    <property type="project" value="InterPro"/>
</dbReference>
<keyword evidence="3" id="KW-0645">Protease</keyword>
<comment type="subunit">
    <text evidence="3">Homodimer; disulfide-linked.</text>
</comment>
<dbReference type="EC" id="3.4.13.19" evidence="3"/>
<keyword evidence="2 3" id="KW-0472">Membrane</keyword>
<name>A0A2J8Q4F1_PANTR</name>
<accession>A0A2J8Q4F1</accession>
<protein>
    <recommendedName>
        <fullName evidence="3">Dipeptidase</fullName>
        <ecNumber evidence="3">3.4.13.19</ecNumber>
    </recommendedName>
</protein>
<dbReference type="InterPro" id="IPR000180">
    <property type="entry name" value="Dipep_AS"/>
</dbReference>
<proteinExistence type="inferred from homology"/>
<dbReference type="AlphaFoldDB" id="A0A2J8Q4F1"/>
<keyword evidence="2 3" id="KW-0336">GPI-anchor</keyword>
<comment type="catalytic activity">
    <reaction evidence="3">
        <text>an L-aminoacyl-L-amino acid + H2O = 2 an L-alpha-amino acid</text>
        <dbReference type="Rhea" id="RHEA:48940"/>
        <dbReference type="ChEBI" id="CHEBI:15377"/>
        <dbReference type="ChEBI" id="CHEBI:59869"/>
        <dbReference type="ChEBI" id="CHEBI:77460"/>
        <dbReference type="EC" id="3.4.13.19"/>
    </reaction>
</comment>
<reference evidence="4 5" key="1">
    <citation type="submission" date="2017-12" db="EMBL/GenBank/DDBJ databases">
        <title>High-resolution comparative analysis of great ape genomes.</title>
        <authorList>
            <person name="Pollen A."/>
            <person name="Hastie A."/>
            <person name="Hormozdiari F."/>
            <person name="Dougherty M."/>
            <person name="Liu R."/>
            <person name="Chaisson M."/>
            <person name="Hoppe E."/>
            <person name="Hill C."/>
            <person name="Pang A."/>
            <person name="Hillier L."/>
            <person name="Baker C."/>
            <person name="Armstrong J."/>
            <person name="Shendure J."/>
            <person name="Paten B."/>
            <person name="Wilson R."/>
            <person name="Chao H."/>
            <person name="Schneider V."/>
            <person name="Ventura M."/>
            <person name="Kronenberg Z."/>
            <person name="Murali S."/>
            <person name="Gordon D."/>
            <person name="Cantsilieris S."/>
            <person name="Munson K."/>
            <person name="Nelson B."/>
            <person name="Raja A."/>
            <person name="Underwood J."/>
            <person name="Diekhans M."/>
            <person name="Fiddes I."/>
            <person name="Haussler D."/>
            <person name="Eichler E."/>
        </authorList>
    </citation>
    <scope>NUCLEOTIDE SEQUENCE [LARGE SCALE GENOMIC DNA]</scope>
    <source>
        <strain evidence="4">Yerkes chimp pedigree #C0471</strain>
    </source>
</reference>
<keyword evidence="3" id="KW-0862">Zinc</keyword>
<dbReference type="Pfam" id="PF01244">
    <property type="entry name" value="Peptidase_M19"/>
    <property type="match status" value="1"/>
</dbReference>
<evidence type="ECO:0000313" key="5">
    <source>
        <dbReference type="Proteomes" id="UP000236370"/>
    </source>
</evidence>
<dbReference type="InterPro" id="IPR008257">
    <property type="entry name" value="Pept_M19"/>
</dbReference>
<keyword evidence="3" id="KW-0482">Metalloprotease</keyword>
<dbReference type="PANTHER" id="PTHR10443">
    <property type="entry name" value="MICROSOMAL DIPEPTIDASE"/>
    <property type="match status" value="1"/>
</dbReference>
<dbReference type="Proteomes" id="UP000236370">
    <property type="component" value="Unassembled WGS sequence"/>
</dbReference>
<dbReference type="SUPFAM" id="SSF51556">
    <property type="entry name" value="Metallo-dependent hydrolases"/>
    <property type="match status" value="1"/>
</dbReference>
<keyword evidence="3" id="KW-0732">Signal</keyword>
<dbReference type="GO" id="GO:0006508">
    <property type="term" value="P:proteolysis"/>
    <property type="evidence" value="ECO:0007669"/>
    <property type="project" value="UniProtKB-KW"/>
</dbReference>
<dbReference type="Gene3D" id="3.20.20.140">
    <property type="entry name" value="Metal-dependent hydrolases"/>
    <property type="match status" value="1"/>
</dbReference>
<dbReference type="GO" id="GO:0098552">
    <property type="term" value="C:side of membrane"/>
    <property type="evidence" value="ECO:0007669"/>
    <property type="project" value="UniProtKB-KW"/>
</dbReference>
<gene>
    <name evidence="4" type="ORF">CK820_G0044649</name>
</gene>
<dbReference type="PROSITE" id="PS51365">
    <property type="entry name" value="RENAL_DIPEPTIDASE_2"/>
    <property type="match status" value="1"/>
</dbReference>
<keyword evidence="3" id="KW-1015">Disulfide bond</keyword>
<evidence type="ECO:0000256" key="2">
    <source>
        <dbReference type="ARBA" id="ARBA00022622"/>
    </source>
</evidence>
<feature type="chain" id="PRO_5014211572" description="Dipeptidase" evidence="3">
    <location>
        <begin position="19"/>
        <end position="161"/>
    </location>
</feature>
<feature type="non-terminal residue" evidence="4">
    <location>
        <position position="161"/>
    </location>
</feature>
<keyword evidence="3" id="KW-0224">Dipeptidase</keyword>
<keyword evidence="3" id="KW-0378">Hydrolase</keyword>
<evidence type="ECO:0000313" key="4">
    <source>
        <dbReference type="EMBL" id="PNI91106.1"/>
    </source>
</evidence>
<dbReference type="EMBL" id="NBAG03000083">
    <property type="protein sequence ID" value="PNI91106.1"/>
    <property type="molecule type" value="Genomic_DNA"/>
</dbReference>
<sequence length="161" mass="17843">MKLRTLAVSVIALKFWSAYVPCQTQDRDALRLTLEQIDLIRRMCASYSELELVTSAKALNDTQKLACLIGVEGGHSLDNSLSILRTFYMLGVRYLTLTHTCNTPWAESSAKGVHSFYNNISGLTDFGEKVVAEMNRLGMMVDLSHVSDAVARRALEVSQAP</sequence>
<comment type="caution">
    <text evidence="4">The sequence shown here is derived from an EMBL/GenBank/DDBJ whole genome shotgun (WGS) entry which is preliminary data.</text>
</comment>
<dbReference type="GO" id="GO:0046872">
    <property type="term" value="F:metal ion binding"/>
    <property type="evidence" value="ECO:0007669"/>
    <property type="project" value="UniProtKB-UniRule"/>
</dbReference>
<keyword evidence="3" id="KW-0479">Metal-binding</keyword>
<keyword evidence="2 3" id="KW-0325">Glycoprotein</keyword>
<feature type="signal peptide" evidence="3">
    <location>
        <begin position="1"/>
        <end position="18"/>
    </location>
</feature>
<dbReference type="PROSITE" id="PS00869">
    <property type="entry name" value="RENAL_DIPEPTIDASE_1"/>
    <property type="match status" value="1"/>
</dbReference>
<comment type="similarity">
    <text evidence="3">Belongs to the metallo-dependent hydrolases superfamily. Peptidase M19 family.</text>
</comment>
<dbReference type="PANTHER" id="PTHR10443:SF9">
    <property type="entry name" value="DIPEPTIDASE 2"/>
    <property type="match status" value="1"/>
</dbReference>
<evidence type="ECO:0000256" key="3">
    <source>
        <dbReference type="RuleBase" id="RU341113"/>
    </source>
</evidence>
<dbReference type="InterPro" id="IPR032466">
    <property type="entry name" value="Metal_Hydrolase"/>
</dbReference>
<comment type="cofactor">
    <cofactor evidence="3">
        <name>Zn(2+)</name>
        <dbReference type="ChEBI" id="CHEBI:29105"/>
    </cofactor>
</comment>
<evidence type="ECO:0000256" key="1">
    <source>
        <dbReference type="ARBA" id="ARBA00004589"/>
    </source>
</evidence>
<keyword evidence="2 3" id="KW-0449">Lipoprotein</keyword>
<comment type="subcellular location">
    <subcellularLocation>
        <location evidence="1 3">Membrane</location>
        <topology evidence="1 3">Lipid-anchor</topology>
        <topology evidence="1 3">GPI-anchor</topology>
    </subcellularLocation>
</comment>
<organism evidence="4 5">
    <name type="scientific">Pan troglodytes</name>
    <name type="common">Chimpanzee</name>
    <dbReference type="NCBI Taxonomy" id="9598"/>
    <lineage>
        <taxon>Eukaryota</taxon>
        <taxon>Metazoa</taxon>
        <taxon>Chordata</taxon>
        <taxon>Craniata</taxon>
        <taxon>Vertebrata</taxon>
        <taxon>Euteleostomi</taxon>
        <taxon>Mammalia</taxon>
        <taxon>Eutheria</taxon>
        <taxon>Euarchontoglires</taxon>
        <taxon>Primates</taxon>
        <taxon>Haplorrhini</taxon>
        <taxon>Catarrhini</taxon>
        <taxon>Hominidae</taxon>
        <taxon>Pan</taxon>
    </lineage>
</organism>